<keyword evidence="2" id="KW-0472">Membrane</keyword>
<feature type="transmembrane region" description="Helical" evidence="2">
    <location>
        <begin position="20"/>
        <end position="39"/>
    </location>
</feature>
<dbReference type="EMBL" id="CP070499">
    <property type="protein sequence ID" value="QSB13949.1"/>
    <property type="molecule type" value="Genomic_DNA"/>
</dbReference>
<dbReference type="Proteomes" id="UP000662857">
    <property type="component" value="Chromosome"/>
</dbReference>
<keyword evidence="2" id="KW-1133">Transmembrane helix</keyword>
<name>A0A895YEW0_9ACTN</name>
<evidence type="ECO:0000256" key="1">
    <source>
        <dbReference type="SAM" id="MobiDB-lite"/>
    </source>
</evidence>
<dbReference type="RefSeq" id="WP_239676063.1">
    <property type="nucleotide sequence ID" value="NZ_CP070499.1"/>
</dbReference>
<dbReference type="KEGG" id="nhy:JQS43_20750"/>
<evidence type="ECO:0000256" key="2">
    <source>
        <dbReference type="SAM" id="Phobius"/>
    </source>
</evidence>
<evidence type="ECO:0000313" key="4">
    <source>
        <dbReference type="Proteomes" id="UP000662857"/>
    </source>
</evidence>
<gene>
    <name evidence="3" type="ORF">JQS43_20750</name>
</gene>
<accession>A0A895YEW0</accession>
<feature type="region of interest" description="Disordered" evidence="1">
    <location>
        <begin position="50"/>
        <end position="80"/>
    </location>
</feature>
<protein>
    <submittedName>
        <fullName evidence="3">Uncharacterized protein</fullName>
    </submittedName>
</protein>
<evidence type="ECO:0000313" key="3">
    <source>
        <dbReference type="EMBL" id="QSB13949.1"/>
    </source>
</evidence>
<proteinExistence type="predicted"/>
<dbReference type="AlphaFoldDB" id="A0A895YEW0"/>
<reference evidence="3" key="1">
    <citation type="submission" date="2021-02" db="EMBL/GenBank/DDBJ databases">
        <title>Natrosporangium hydrolyticum gen. nov., sp. nov, a haloalkaliphilic actinobacterium from a soda solonchak soil.</title>
        <authorList>
            <person name="Sorokin D.Y."/>
            <person name="Khijniak T.V."/>
            <person name="Zakharycheva A.P."/>
            <person name="Boueva O.V."/>
            <person name="Ariskina E.V."/>
            <person name="Hahnke R.L."/>
            <person name="Bunk B."/>
            <person name="Sproer C."/>
            <person name="Schumann P."/>
            <person name="Evtushenko L.I."/>
            <person name="Kublanov I.V."/>
        </authorList>
    </citation>
    <scope>NUCLEOTIDE SEQUENCE</scope>
    <source>
        <strain evidence="3">DSM 106523</strain>
    </source>
</reference>
<sequence>MELTELAANYFGNTRDGSLAGPIGAFLIAALAVTMVLLIRNMNARIRRLPERFERSEPTVDGSGDSSLSVTPGEPKSRNG</sequence>
<keyword evidence="2" id="KW-0812">Transmembrane</keyword>
<keyword evidence="4" id="KW-1185">Reference proteome</keyword>
<organism evidence="3 4">
    <name type="scientific">Natronosporangium hydrolyticum</name>
    <dbReference type="NCBI Taxonomy" id="2811111"/>
    <lineage>
        <taxon>Bacteria</taxon>
        <taxon>Bacillati</taxon>
        <taxon>Actinomycetota</taxon>
        <taxon>Actinomycetes</taxon>
        <taxon>Micromonosporales</taxon>
        <taxon>Micromonosporaceae</taxon>
        <taxon>Natronosporangium</taxon>
    </lineage>
</organism>